<dbReference type="InterPro" id="IPR052374">
    <property type="entry name" value="SERAC1"/>
</dbReference>
<comment type="subcellular location">
    <subcellularLocation>
        <location evidence="2">Endoplasmic reticulum</location>
    </subcellularLocation>
    <subcellularLocation>
        <location evidence="3">Membrane</location>
    </subcellularLocation>
    <subcellularLocation>
        <location evidence="1">Mitochondrion</location>
    </subcellularLocation>
</comment>
<proteinExistence type="inferred from homology"/>
<keyword evidence="11" id="KW-1185">Reference proteome</keyword>
<name>A0A9P1H1I2_9PEZI</name>
<dbReference type="Gene3D" id="3.40.50.1820">
    <property type="entry name" value="alpha/beta hydrolase"/>
    <property type="match status" value="1"/>
</dbReference>
<dbReference type="AlphaFoldDB" id="A0A9P1H1I2"/>
<keyword evidence="6" id="KW-0496">Mitochondrion</keyword>
<evidence type="ECO:0000256" key="5">
    <source>
        <dbReference type="ARBA" id="ARBA00022824"/>
    </source>
</evidence>
<evidence type="ECO:0000313" key="10">
    <source>
        <dbReference type="EMBL" id="CAI4213869.1"/>
    </source>
</evidence>
<dbReference type="InterPro" id="IPR027417">
    <property type="entry name" value="P-loop_NTPase"/>
</dbReference>
<evidence type="ECO:0000256" key="3">
    <source>
        <dbReference type="ARBA" id="ARBA00004370"/>
    </source>
</evidence>
<comment type="similarity">
    <text evidence="4">Belongs to the putative lipase ROG1 family.</text>
</comment>
<dbReference type="SUPFAM" id="SSF53474">
    <property type="entry name" value="alpha/beta-Hydrolases"/>
    <property type="match status" value="1"/>
</dbReference>
<evidence type="ECO:0008006" key="12">
    <source>
        <dbReference type="Google" id="ProtNLM"/>
    </source>
</evidence>
<evidence type="ECO:0000259" key="8">
    <source>
        <dbReference type="Pfam" id="PF00931"/>
    </source>
</evidence>
<evidence type="ECO:0000256" key="7">
    <source>
        <dbReference type="ARBA" id="ARBA00023136"/>
    </source>
</evidence>
<evidence type="ECO:0000259" key="9">
    <source>
        <dbReference type="Pfam" id="PF05057"/>
    </source>
</evidence>
<dbReference type="GO" id="GO:0043531">
    <property type="term" value="F:ADP binding"/>
    <property type="evidence" value="ECO:0007669"/>
    <property type="project" value="InterPro"/>
</dbReference>
<evidence type="ECO:0000313" key="11">
    <source>
        <dbReference type="Proteomes" id="UP000838763"/>
    </source>
</evidence>
<dbReference type="InterPro" id="IPR007751">
    <property type="entry name" value="DUF676_lipase-like"/>
</dbReference>
<dbReference type="GO" id="GO:0016020">
    <property type="term" value="C:membrane"/>
    <property type="evidence" value="ECO:0007669"/>
    <property type="project" value="UniProtKB-SubCell"/>
</dbReference>
<dbReference type="Pfam" id="PF00931">
    <property type="entry name" value="NB-ARC"/>
    <property type="match status" value="1"/>
</dbReference>
<dbReference type="Pfam" id="PF05057">
    <property type="entry name" value="DUF676"/>
    <property type="match status" value="1"/>
</dbReference>
<dbReference type="GO" id="GO:0005739">
    <property type="term" value="C:mitochondrion"/>
    <property type="evidence" value="ECO:0007669"/>
    <property type="project" value="UniProtKB-SubCell"/>
</dbReference>
<evidence type="ECO:0000256" key="6">
    <source>
        <dbReference type="ARBA" id="ARBA00023128"/>
    </source>
</evidence>
<keyword evidence="5" id="KW-0256">Endoplasmic reticulum</keyword>
<feature type="domain" description="DUF676" evidence="9">
    <location>
        <begin position="22"/>
        <end position="157"/>
    </location>
</feature>
<evidence type="ECO:0000256" key="2">
    <source>
        <dbReference type="ARBA" id="ARBA00004240"/>
    </source>
</evidence>
<gene>
    <name evidence="10" type="ORF">PPNO1_LOCUS3613</name>
</gene>
<dbReference type="SUPFAM" id="SSF52540">
    <property type="entry name" value="P-loop containing nucleoside triphosphate hydrolases"/>
    <property type="match status" value="1"/>
</dbReference>
<accession>A0A9P1H1I2</accession>
<dbReference type="PANTHER" id="PTHR48182">
    <property type="entry name" value="PROTEIN SERAC1"/>
    <property type="match status" value="1"/>
</dbReference>
<protein>
    <recommendedName>
        <fullName evidence="12">DUF676 domain-containing protein</fullName>
    </recommendedName>
</protein>
<dbReference type="InterPro" id="IPR002182">
    <property type="entry name" value="NB-ARC"/>
</dbReference>
<sequence length="449" mass="50263">MGLALLYTPLEADPPRPHAVDLVLIHGLNGDATRSWTNAATAAFWPGEFLPVDVPEARIFNFGYNADAVFGNTTADIVDHAKDLLSSLIDEREGERKSQPIIFIAHSLGGIIVKQALLSAKTELRYQSIQQNTLGIIFFGTPHRGSDKANSKLVKALKENSDTLAQLTTAFRRELSQYQIVSFYEMKPPGFLRTLIVSKESALLNIDEEDQVPIDRSHRDLCKFAKRNDATYGKLVKEYAGFSTKSLRVHDKGTAVSNLSFYIPFPSNPHFVGREDLLEKLQEKLFSSNSVHNVAIFGLGGIGKTQLALRLIYWVKENRPNHSIFWVSALSYATFEQAYAEIFKKVGLQQFDKEDPKETLCDYLSSEKAGQWLLVIDNADDEDLLLLSTKQQRSISDYLPSSDNGRILYTTRTKRIATSVAGGNSMKLPEMTENEAKGFSPAWYTTRIN</sequence>
<dbReference type="Proteomes" id="UP000838763">
    <property type="component" value="Unassembled WGS sequence"/>
</dbReference>
<evidence type="ECO:0000256" key="1">
    <source>
        <dbReference type="ARBA" id="ARBA00004173"/>
    </source>
</evidence>
<evidence type="ECO:0000256" key="4">
    <source>
        <dbReference type="ARBA" id="ARBA00007920"/>
    </source>
</evidence>
<dbReference type="GO" id="GO:0005783">
    <property type="term" value="C:endoplasmic reticulum"/>
    <property type="evidence" value="ECO:0007669"/>
    <property type="project" value="UniProtKB-SubCell"/>
</dbReference>
<comment type="caution">
    <text evidence="10">The sequence shown here is derived from an EMBL/GenBank/DDBJ whole genome shotgun (WGS) entry which is preliminary data.</text>
</comment>
<dbReference type="EMBL" id="CALLCH030000009">
    <property type="protein sequence ID" value="CAI4213869.1"/>
    <property type="molecule type" value="Genomic_DNA"/>
</dbReference>
<dbReference type="Gene3D" id="3.40.50.300">
    <property type="entry name" value="P-loop containing nucleotide triphosphate hydrolases"/>
    <property type="match status" value="1"/>
</dbReference>
<feature type="domain" description="NB-ARC" evidence="8">
    <location>
        <begin position="275"/>
        <end position="430"/>
    </location>
</feature>
<keyword evidence="7" id="KW-0472">Membrane</keyword>
<reference evidence="10" key="1">
    <citation type="submission" date="2022-11" db="EMBL/GenBank/DDBJ databases">
        <authorList>
            <person name="Scott C."/>
            <person name="Bruce N."/>
        </authorList>
    </citation>
    <scope>NUCLEOTIDE SEQUENCE</scope>
</reference>
<dbReference type="OrthoDB" id="5086500at2759"/>
<dbReference type="InterPro" id="IPR029058">
    <property type="entry name" value="AB_hydrolase_fold"/>
</dbReference>
<organism evidence="10 11">
    <name type="scientific">Parascedosporium putredinis</name>
    <dbReference type="NCBI Taxonomy" id="1442378"/>
    <lineage>
        <taxon>Eukaryota</taxon>
        <taxon>Fungi</taxon>
        <taxon>Dikarya</taxon>
        <taxon>Ascomycota</taxon>
        <taxon>Pezizomycotina</taxon>
        <taxon>Sordariomycetes</taxon>
        <taxon>Hypocreomycetidae</taxon>
        <taxon>Microascales</taxon>
        <taxon>Microascaceae</taxon>
        <taxon>Parascedosporium</taxon>
    </lineage>
</organism>
<dbReference type="PANTHER" id="PTHR48182:SF2">
    <property type="entry name" value="PROTEIN SERAC1"/>
    <property type="match status" value="1"/>
</dbReference>